<organism evidence="1 2">
    <name type="scientific">Piloderma croceum (strain F 1598)</name>
    <dbReference type="NCBI Taxonomy" id="765440"/>
    <lineage>
        <taxon>Eukaryota</taxon>
        <taxon>Fungi</taxon>
        <taxon>Dikarya</taxon>
        <taxon>Basidiomycota</taxon>
        <taxon>Agaricomycotina</taxon>
        <taxon>Agaricomycetes</taxon>
        <taxon>Agaricomycetidae</taxon>
        <taxon>Atheliales</taxon>
        <taxon>Atheliaceae</taxon>
        <taxon>Piloderma</taxon>
    </lineage>
</organism>
<reference evidence="1 2" key="1">
    <citation type="submission" date="2014-04" db="EMBL/GenBank/DDBJ databases">
        <authorList>
            <consortium name="DOE Joint Genome Institute"/>
            <person name="Kuo A."/>
            <person name="Tarkka M."/>
            <person name="Buscot F."/>
            <person name="Kohler A."/>
            <person name="Nagy L.G."/>
            <person name="Floudas D."/>
            <person name="Copeland A."/>
            <person name="Barry K.W."/>
            <person name="Cichocki N."/>
            <person name="Veneault-Fourrey C."/>
            <person name="LaButti K."/>
            <person name="Lindquist E.A."/>
            <person name="Lipzen A."/>
            <person name="Lundell T."/>
            <person name="Morin E."/>
            <person name="Murat C."/>
            <person name="Sun H."/>
            <person name="Tunlid A."/>
            <person name="Henrissat B."/>
            <person name="Grigoriev I.V."/>
            <person name="Hibbett D.S."/>
            <person name="Martin F."/>
            <person name="Nordberg H.P."/>
            <person name="Cantor M.N."/>
            <person name="Hua S.X."/>
        </authorList>
    </citation>
    <scope>NUCLEOTIDE SEQUENCE [LARGE SCALE GENOMIC DNA]</scope>
    <source>
        <strain evidence="1 2">F 1598</strain>
    </source>
</reference>
<name>A0A0C3CCW1_PILCF</name>
<keyword evidence="2" id="KW-1185">Reference proteome</keyword>
<evidence type="ECO:0000313" key="1">
    <source>
        <dbReference type="EMBL" id="KIM87527.1"/>
    </source>
</evidence>
<gene>
    <name evidence="1" type="ORF">PILCRDRAFT_815054</name>
</gene>
<protein>
    <submittedName>
        <fullName evidence="1">Uncharacterized protein</fullName>
    </submittedName>
</protein>
<dbReference type="HOGENOM" id="CLU_2813274_0_0_1"/>
<dbReference type="AlphaFoldDB" id="A0A0C3CCW1"/>
<dbReference type="InParanoid" id="A0A0C3CCW1"/>
<reference evidence="2" key="2">
    <citation type="submission" date="2015-01" db="EMBL/GenBank/DDBJ databases">
        <title>Evolutionary Origins and Diversification of the Mycorrhizal Mutualists.</title>
        <authorList>
            <consortium name="DOE Joint Genome Institute"/>
            <consortium name="Mycorrhizal Genomics Consortium"/>
            <person name="Kohler A."/>
            <person name="Kuo A."/>
            <person name="Nagy L.G."/>
            <person name="Floudas D."/>
            <person name="Copeland A."/>
            <person name="Barry K.W."/>
            <person name="Cichocki N."/>
            <person name="Veneault-Fourrey C."/>
            <person name="LaButti K."/>
            <person name="Lindquist E.A."/>
            <person name="Lipzen A."/>
            <person name="Lundell T."/>
            <person name="Morin E."/>
            <person name="Murat C."/>
            <person name="Riley R."/>
            <person name="Ohm R."/>
            <person name="Sun H."/>
            <person name="Tunlid A."/>
            <person name="Henrissat B."/>
            <person name="Grigoriev I.V."/>
            <person name="Hibbett D.S."/>
            <person name="Martin F."/>
        </authorList>
    </citation>
    <scope>NUCLEOTIDE SEQUENCE [LARGE SCALE GENOMIC DNA]</scope>
    <source>
        <strain evidence="2">F 1598</strain>
    </source>
</reference>
<evidence type="ECO:0000313" key="2">
    <source>
        <dbReference type="Proteomes" id="UP000054166"/>
    </source>
</evidence>
<sequence>MNPEQEELQGEEHLLRTASTRSQCWGCCTGESYSRLTGHHWTTGWRSSPQAGSPDFGLDSILFCEYS</sequence>
<dbReference type="EMBL" id="KN832979">
    <property type="protein sequence ID" value="KIM87527.1"/>
    <property type="molecule type" value="Genomic_DNA"/>
</dbReference>
<proteinExistence type="predicted"/>
<accession>A0A0C3CCW1</accession>
<dbReference type="Proteomes" id="UP000054166">
    <property type="component" value="Unassembled WGS sequence"/>
</dbReference>